<organism evidence="1">
    <name type="scientific">Arundo donax</name>
    <name type="common">Giant reed</name>
    <name type="synonym">Donax arundinaceus</name>
    <dbReference type="NCBI Taxonomy" id="35708"/>
    <lineage>
        <taxon>Eukaryota</taxon>
        <taxon>Viridiplantae</taxon>
        <taxon>Streptophyta</taxon>
        <taxon>Embryophyta</taxon>
        <taxon>Tracheophyta</taxon>
        <taxon>Spermatophyta</taxon>
        <taxon>Magnoliopsida</taxon>
        <taxon>Liliopsida</taxon>
        <taxon>Poales</taxon>
        <taxon>Poaceae</taxon>
        <taxon>PACMAD clade</taxon>
        <taxon>Arundinoideae</taxon>
        <taxon>Arundineae</taxon>
        <taxon>Arundo</taxon>
    </lineage>
</organism>
<accession>A0A0A9G043</accession>
<reference evidence="1" key="1">
    <citation type="submission" date="2014-09" db="EMBL/GenBank/DDBJ databases">
        <authorList>
            <person name="Magalhaes I.L.F."/>
            <person name="Oliveira U."/>
            <person name="Santos F.R."/>
            <person name="Vidigal T.H.D.A."/>
            <person name="Brescovit A.D."/>
            <person name="Santos A.J."/>
        </authorList>
    </citation>
    <scope>NUCLEOTIDE SEQUENCE</scope>
    <source>
        <tissue evidence="1">Shoot tissue taken approximately 20 cm above the soil surface</tissue>
    </source>
</reference>
<evidence type="ECO:0000313" key="1">
    <source>
        <dbReference type="EMBL" id="JAE16839.1"/>
    </source>
</evidence>
<name>A0A0A9G043_ARUDO</name>
<reference evidence="1" key="2">
    <citation type="journal article" date="2015" name="Data Brief">
        <title>Shoot transcriptome of the giant reed, Arundo donax.</title>
        <authorList>
            <person name="Barrero R.A."/>
            <person name="Guerrero F.D."/>
            <person name="Moolhuijzen P."/>
            <person name="Goolsby J.A."/>
            <person name="Tidwell J."/>
            <person name="Bellgard S.E."/>
            <person name="Bellgard M.I."/>
        </authorList>
    </citation>
    <scope>NUCLEOTIDE SEQUENCE</scope>
    <source>
        <tissue evidence="1">Shoot tissue taken approximately 20 cm above the soil surface</tissue>
    </source>
</reference>
<dbReference type="EMBL" id="GBRH01181057">
    <property type="protein sequence ID" value="JAE16839.1"/>
    <property type="molecule type" value="Transcribed_RNA"/>
</dbReference>
<protein>
    <submittedName>
        <fullName evidence="1">Uncharacterized protein</fullName>
    </submittedName>
</protein>
<sequence>MSMPILAYSRGQN</sequence>
<proteinExistence type="predicted"/>